<dbReference type="PROSITE" id="PS50181">
    <property type="entry name" value="FBOX"/>
    <property type="match status" value="1"/>
</dbReference>
<keyword evidence="3" id="KW-1185">Reference proteome</keyword>
<protein>
    <recommendedName>
        <fullName evidence="1">F-box domain-containing protein</fullName>
    </recommendedName>
</protein>
<reference evidence="2" key="2">
    <citation type="journal article" date="2023" name="Plants (Basel)">
        <title>Annotation of the Turnera subulata (Passifloraceae) Draft Genome Reveals the S-Locus Evolved after the Divergence of Turneroideae from Passifloroideae in a Stepwise Manner.</title>
        <authorList>
            <person name="Henning P.M."/>
            <person name="Roalson E.H."/>
            <person name="Mir W."/>
            <person name="McCubbin A.G."/>
            <person name="Shore J.S."/>
        </authorList>
    </citation>
    <scope>NUCLEOTIDE SEQUENCE</scope>
    <source>
        <strain evidence="2">F60SS</strain>
    </source>
</reference>
<dbReference type="InterPro" id="IPR050796">
    <property type="entry name" value="SCF_F-box_component"/>
</dbReference>
<dbReference type="PANTHER" id="PTHR31672:SF10">
    <property type="entry name" value="F-BOX DOMAIN-CONTAINING PROTEIN"/>
    <property type="match status" value="1"/>
</dbReference>
<dbReference type="InterPro" id="IPR006527">
    <property type="entry name" value="F-box-assoc_dom_typ1"/>
</dbReference>
<dbReference type="InterPro" id="IPR017451">
    <property type="entry name" value="F-box-assoc_interact_dom"/>
</dbReference>
<dbReference type="SMART" id="SM00256">
    <property type="entry name" value="FBOX"/>
    <property type="match status" value="1"/>
</dbReference>
<dbReference type="OrthoDB" id="810573at2759"/>
<dbReference type="InterPro" id="IPR036047">
    <property type="entry name" value="F-box-like_dom_sf"/>
</dbReference>
<evidence type="ECO:0000313" key="3">
    <source>
        <dbReference type="Proteomes" id="UP001141552"/>
    </source>
</evidence>
<name>A0A9Q0F6Q2_9ROSI</name>
<dbReference type="EMBL" id="JAKUCV010006773">
    <property type="protein sequence ID" value="KAJ4825978.1"/>
    <property type="molecule type" value="Genomic_DNA"/>
</dbReference>
<dbReference type="Gene3D" id="1.20.1280.50">
    <property type="match status" value="1"/>
</dbReference>
<dbReference type="PANTHER" id="PTHR31672">
    <property type="entry name" value="BNACNNG10540D PROTEIN"/>
    <property type="match status" value="1"/>
</dbReference>
<reference evidence="2" key="1">
    <citation type="submission" date="2022-02" db="EMBL/GenBank/DDBJ databases">
        <authorList>
            <person name="Henning P.M."/>
            <person name="McCubbin A.G."/>
            <person name="Shore J.S."/>
        </authorList>
    </citation>
    <scope>NUCLEOTIDE SEQUENCE</scope>
    <source>
        <strain evidence="2">F60SS</strain>
        <tissue evidence="2">Leaves</tissue>
    </source>
</reference>
<gene>
    <name evidence="2" type="ORF">Tsubulata_037432</name>
</gene>
<dbReference type="SUPFAM" id="SSF81383">
    <property type="entry name" value="F-box domain"/>
    <property type="match status" value="1"/>
</dbReference>
<accession>A0A9Q0F6Q2</accession>
<organism evidence="2 3">
    <name type="scientific">Turnera subulata</name>
    <dbReference type="NCBI Taxonomy" id="218843"/>
    <lineage>
        <taxon>Eukaryota</taxon>
        <taxon>Viridiplantae</taxon>
        <taxon>Streptophyta</taxon>
        <taxon>Embryophyta</taxon>
        <taxon>Tracheophyta</taxon>
        <taxon>Spermatophyta</taxon>
        <taxon>Magnoliopsida</taxon>
        <taxon>eudicotyledons</taxon>
        <taxon>Gunneridae</taxon>
        <taxon>Pentapetalae</taxon>
        <taxon>rosids</taxon>
        <taxon>fabids</taxon>
        <taxon>Malpighiales</taxon>
        <taxon>Passifloraceae</taxon>
        <taxon>Turnera</taxon>
    </lineage>
</organism>
<evidence type="ECO:0000313" key="2">
    <source>
        <dbReference type="EMBL" id="KAJ4825978.1"/>
    </source>
</evidence>
<dbReference type="Pfam" id="PF00646">
    <property type="entry name" value="F-box"/>
    <property type="match status" value="1"/>
</dbReference>
<dbReference type="Pfam" id="PF07734">
    <property type="entry name" value="FBA_1"/>
    <property type="match status" value="1"/>
</dbReference>
<dbReference type="CDD" id="cd22157">
    <property type="entry name" value="F-box_AtFBW1-like"/>
    <property type="match status" value="1"/>
</dbReference>
<dbReference type="Proteomes" id="UP001141552">
    <property type="component" value="Unassembled WGS sequence"/>
</dbReference>
<dbReference type="AlphaFoldDB" id="A0A9Q0F6Q2"/>
<feature type="domain" description="F-box" evidence="1">
    <location>
        <begin position="24"/>
        <end position="65"/>
    </location>
</feature>
<comment type="caution">
    <text evidence="2">The sequence shown here is derived from an EMBL/GenBank/DDBJ whole genome shotgun (WGS) entry which is preliminary data.</text>
</comment>
<dbReference type="NCBIfam" id="TIGR01640">
    <property type="entry name" value="F_box_assoc_1"/>
    <property type="match status" value="1"/>
</dbReference>
<dbReference type="InterPro" id="IPR001810">
    <property type="entry name" value="F-box_dom"/>
</dbReference>
<proteinExistence type="predicted"/>
<evidence type="ECO:0000259" key="1">
    <source>
        <dbReference type="PROSITE" id="PS50181"/>
    </source>
</evidence>
<sequence length="408" mass="46300">MGNISSTSMNQCVHGPDRPNNCPLPEDVILEILHRLPIKYIVQCMAVCKWWKKLITNPSFISRNLLNGSLASANQKPLLLLRHHHLYSTTVNHYSLHFENGEFDEYKSFHSPFSTLLHYNFIGSCNGLVCLASRLSVRDDKINNFILWNPLIQKYYVIDMHGTTNKCLNTFIGFGYDSRTRDFKLVRISGKGSRRKTMIYSVDKGCWRTNQKQNAGNAPIFPYKQRIFRAAVCVGGILHSIATRVGSSGDNVIVSYDLRDEAFGEVMLPDCIARVQYSHKYHYCISISTYKDSSIMVCGDLGTHYFPIIQVWVMKEYGVVDSWMKLSIDNGGLGIRKVLRFSSNDKLLLFLNSMGLVFLNPNSGGMFEDPTRVEAAGYHDANLCPFVESLALLDNTKARECIGWETFL</sequence>